<organism evidence="1 2">
    <name type="scientific">Nephila pilipes</name>
    <name type="common">Giant wood spider</name>
    <name type="synonym">Nephila maculata</name>
    <dbReference type="NCBI Taxonomy" id="299642"/>
    <lineage>
        <taxon>Eukaryota</taxon>
        <taxon>Metazoa</taxon>
        <taxon>Ecdysozoa</taxon>
        <taxon>Arthropoda</taxon>
        <taxon>Chelicerata</taxon>
        <taxon>Arachnida</taxon>
        <taxon>Araneae</taxon>
        <taxon>Araneomorphae</taxon>
        <taxon>Entelegynae</taxon>
        <taxon>Araneoidea</taxon>
        <taxon>Nephilidae</taxon>
        <taxon>Nephila</taxon>
    </lineage>
</organism>
<dbReference type="EMBL" id="BMAW01063080">
    <property type="protein sequence ID" value="GFT38597.1"/>
    <property type="molecule type" value="Genomic_DNA"/>
</dbReference>
<dbReference type="Proteomes" id="UP000887013">
    <property type="component" value="Unassembled WGS sequence"/>
</dbReference>
<comment type="caution">
    <text evidence="1">The sequence shown here is derived from an EMBL/GenBank/DDBJ whole genome shotgun (WGS) entry which is preliminary data.</text>
</comment>
<protein>
    <submittedName>
        <fullName evidence="1">Uncharacterized protein</fullName>
    </submittedName>
</protein>
<sequence>MSVDVDLSAQLPVVTSSPLADGSRTEATSTKAPVINGILVSRCRLRCTLSALKNGLGAKTNVVDKRIKPLKVTISS</sequence>
<dbReference type="AlphaFoldDB" id="A0A8X6NZ55"/>
<evidence type="ECO:0000313" key="1">
    <source>
        <dbReference type="EMBL" id="GFT38597.1"/>
    </source>
</evidence>
<evidence type="ECO:0000313" key="2">
    <source>
        <dbReference type="Proteomes" id="UP000887013"/>
    </source>
</evidence>
<proteinExistence type="predicted"/>
<name>A0A8X6NZ55_NEPPI</name>
<gene>
    <name evidence="1" type="ORF">NPIL_170371</name>
</gene>
<reference evidence="1" key="1">
    <citation type="submission" date="2020-08" db="EMBL/GenBank/DDBJ databases">
        <title>Multicomponent nature underlies the extraordinary mechanical properties of spider dragline silk.</title>
        <authorList>
            <person name="Kono N."/>
            <person name="Nakamura H."/>
            <person name="Mori M."/>
            <person name="Yoshida Y."/>
            <person name="Ohtoshi R."/>
            <person name="Malay A.D."/>
            <person name="Moran D.A.P."/>
            <person name="Tomita M."/>
            <person name="Numata K."/>
            <person name="Arakawa K."/>
        </authorList>
    </citation>
    <scope>NUCLEOTIDE SEQUENCE</scope>
</reference>
<accession>A0A8X6NZ55</accession>
<keyword evidence="2" id="KW-1185">Reference proteome</keyword>